<keyword evidence="1" id="KW-0547">Nucleotide-binding</keyword>
<dbReference type="RefSeq" id="WP_249492859.1">
    <property type="nucleotide sequence ID" value="NZ_JAMCCK010000057.1"/>
</dbReference>
<dbReference type="InterPro" id="IPR027417">
    <property type="entry name" value="P-loop_NTPase"/>
</dbReference>
<comment type="caution">
    <text evidence="1">The sequence shown here is derived from an EMBL/GenBank/DDBJ whole genome shotgun (WGS) entry which is preliminary data.</text>
</comment>
<protein>
    <submittedName>
        <fullName evidence="1">ATP-binding protein</fullName>
    </submittedName>
</protein>
<organism evidence="1 2">
    <name type="scientific">Streptomyces lavenduligriseus</name>
    <dbReference type="NCBI Taxonomy" id="67315"/>
    <lineage>
        <taxon>Bacteria</taxon>
        <taxon>Bacillati</taxon>
        <taxon>Actinomycetota</taxon>
        <taxon>Actinomycetes</taxon>
        <taxon>Kitasatosporales</taxon>
        <taxon>Streptomycetaceae</taxon>
        <taxon>Streptomyces</taxon>
    </lineage>
</organism>
<keyword evidence="1" id="KW-0067">ATP-binding</keyword>
<dbReference type="Proteomes" id="UP001202052">
    <property type="component" value="Unassembled WGS sequence"/>
</dbReference>
<sequence length="329" mass="35855">MTKLIHPPIPEHSLVVLIGPSGAGKSTLARTWPASQVLSLDALREMVSDDAGDQAATGDAVAALHLLLEARMRRRLFTVVDATNVTRVAREPLVAAALRHGMLPIAVLVATPDTVCVKRQGPRPANRTVPEAVVRQQHRDMLDSQRTLKSEGFREVLFADDLSRLLPLLERLSAARQADLGLDGGDGLRGLLLVRRVFGPEILPLWQWKPGSTLADGDRVAEIRLGRQHLTLALRTDIDGEGDYGFDVLVPCPYDDNCTAPAWAPVYNITWLYRALNGDLDPDEDISCTVHGGFDGFDSIDQEADDHDLDDGPAGRADLEAQYTEAVRG</sequence>
<dbReference type="Pfam" id="PF13671">
    <property type="entry name" value="AAA_33"/>
    <property type="match status" value="1"/>
</dbReference>
<accession>A0ABT0P338</accession>
<reference evidence="1 2" key="1">
    <citation type="submission" date="2022-05" db="EMBL/GenBank/DDBJ databases">
        <title>Genome Resource of Streptomyces lavenduligriseus GA1-1, a Strain with Broad-Spectrum Antifungal Activity against Phytopathogenic Fungi.</title>
        <authorList>
            <person name="Qi D."/>
        </authorList>
    </citation>
    <scope>NUCLEOTIDE SEQUENCE [LARGE SCALE GENOMIC DNA]</scope>
    <source>
        <strain evidence="1 2">GA1-1</strain>
    </source>
</reference>
<gene>
    <name evidence="1" type="ORF">M4438_32435</name>
</gene>
<dbReference type="Gene3D" id="3.40.50.300">
    <property type="entry name" value="P-loop containing nucleotide triphosphate hydrolases"/>
    <property type="match status" value="1"/>
</dbReference>
<dbReference type="GO" id="GO:0005524">
    <property type="term" value="F:ATP binding"/>
    <property type="evidence" value="ECO:0007669"/>
    <property type="project" value="UniProtKB-KW"/>
</dbReference>
<keyword evidence="2" id="KW-1185">Reference proteome</keyword>
<dbReference type="EMBL" id="JAMCCK010000057">
    <property type="protein sequence ID" value="MCL3998160.1"/>
    <property type="molecule type" value="Genomic_DNA"/>
</dbReference>
<name>A0ABT0P338_9ACTN</name>
<evidence type="ECO:0000313" key="2">
    <source>
        <dbReference type="Proteomes" id="UP001202052"/>
    </source>
</evidence>
<dbReference type="SUPFAM" id="SSF52540">
    <property type="entry name" value="P-loop containing nucleoside triphosphate hydrolases"/>
    <property type="match status" value="1"/>
</dbReference>
<evidence type="ECO:0000313" key="1">
    <source>
        <dbReference type="EMBL" id="MCL3998160.1"/>
    </source>
</evidence>
<proteinExistence type="predicted"/>